<proteinExistence type="predicted"/>
<comment type="subcellular location">
    <subcellularLocation>
        <location evidence="1">Golgi apparatus membrane</location>
        <topology evidence="1">Single-pass type II membrane protein</topology>
    </subcellularLocation>
</comment>
<organism evidence="8 9">
    <name type="scientific">Calicophoron daubneyi</name>
    <name type="common">Rumen fluke</name>
    <name type="synonym">Paramphistomum daubneyi</name>
    <dbReference type="NCBI Taxonomy" id="300641"/>
    <lineage>
        <taxon>Eukaryota</taxon>
        <taxon>Metazoa</taxon>
        <taxon>Spiralia</taxon>
        <taxon>Lophotrochozoa</taxon>
        <taxon>Platyhelminthes</taxon>
        <taxon>Trematoda</taxon>
        <taxon>Digenea</taxon>
        <taxon>Plagiorchiida</taxon>
        <taxon>Pronocephalata</taxon>
        <taxon>Paramphistomoidea</taxon>
        <taxon>Paramphistomidae</taxon>
        <taxon>Calicophoron</taxon>
    </lineage>
</organism>
<evidence type="ECO:0000256" key="4">
    <source>
        <dbReference type="ARBA" id="ARBA00022989"/>
    </source>
</evidence>
<dbReference type="AlphaFoldDB" id="A0AAV2TDN1"/>
<evidence type="ECO:0000256" key="5">
    <source>
        <dbReference type="ARBA" id="ARBA00023034"/>
    </source>
</evidence>
<evidence type="ECO:0000256" key="1">
    <source>
        <dbReference type="ARBA" id="ARBA00004323"/>
    </source>
</evidence>
<evidence type="ECO:0008006" key="10">
    <source>
        <dbReference type="Google" id="ProtNLM"/>
    </source>
</evidence>
<evidence type="ECO:0000256" key="3">
    <source>
        <dbReference type="ARBA" id="ARBA00022968"/>
    </source>
</evidence>
<protein>
    <recommendedName>
        <fullName evidence="10">Glycosyltransferase</fullName>
    </recommendedName>
</protein>
<dbReference type="PANTHER" id="PTHR12270">
    <property type="entry name" value="GLYCOSYLTRANSFERASE-RELATED"/>
    <property type="match status" value="1"/>
</dbReference>
<dbReference type="InterPro" id="IPR029044">
    <property type="entry name" value="Nucleotide-diphossugar_trans"/>
</dbReference>
<keyword evidence="4" id="KW-1133">Transmembrane helix</keyword>
<evidence type="ECO:0000256" key="6">
    <source>
        <dbReference type="ARBA" id="ARBA00023136"/>
    </source>
</evidence>
<keyword evidence="5" id="KW-0333">Golgi apparatus</keyword>
<dbReference type="GO" id="GO:0015020">
    <property type="term" value="F:glucuronosyltransferase activity"/>
    <property type="evidence" value="ECO:0007669"/>
    <property type="project" value="TreeGrafter"/>
</dbReference>
<accession>A0AAV2TDN1</accession>
<keyword evidence="6" id="KW-0472">Membrane</keyword>
<dbReference type="GO" id="GO:0035269">
    <property type="term" value="P:protein O-linked glycosylation via mannose"/>
    <property type="evidence" value="ECO:0007669"/>
    <property type="project" value="TreeGrafter"/>
</dbReference>
<dbReference type="InterPro" id="IPR051292">
    <property type="entry name" value="Xyl/GlcA_transferase"/>
</dbReference>
<comment type="caution">
    <text evidence="8">The sequence shown here is derived from an EMBL/GenBank/DDBJ whole genome shotgun (WGS) entry which is preliminary data.</text>
</comment>
<gene>
    <name evidence="8" type="ORF">CDAUBV1_LOCUS7393</name>
</gene>
<dbReference type="PANTHER" id="PTHR12270:SF25">
    <property type="entry name" value="GLYCOSYLTRANSFERASE-LIKE PROTEIN LARGE"/>
    <property type="match status" value="1"/>
</dbReference>
<dbReference type="InterPro" id="IPR002495">
    <property type="entry name" value="Glyco_trans_8"/>
</dbReference>
<dbReference type="EMBL" id="CAXLJL010000179">
    <property type="protein sequence ID" value="CAL5134171.1"/>
    <property type="molecule type" value="Genomic_DNA"/>
</dbReference>
<dbReference type="GO" id="GO:0042285">
    <property type="term" value="F:xylosyltransferase activity"/>
    <property type="evidence" value="ECO:0007669"/>
    <property type="project" value="TreeGrafter"/>
</dbReference>
<dbReference type="Proteomes" id="UP001497525">
    <property type="component" value="Unassembled WGS sequence"/>
</dbReference>
<keyword evidence="2" id="KW-0812">Transmembrane</keyword>
<evidence type="ECO:0000313" key="9">
    <source>
        <dbReference type="Proteomes" id="UP001497525"/>
    </source>
</evidence>
<sequence length="398" mass="47161">MRLRFRPFRWRTTVEIICALLFALSLYQNFVTHISTSAVHIYYHYENYTSQRSMDIHLAMILRGRKTVLRMQTLMKSIMYYQGRMDERTNECQYNSYVPRLCTTRRPPRHRPIHLHIIGDEETRNLTDQIFRDWHLDDFHWTSYSLEKYLPTFSLMPNFHRAGRVTMVKLLIPYILPISIPKAIVIDSDTLLNENIADLWDYFDRFNATQVFGCAWEQDSSDPECNTSSPGPITSYGVNSGVMLMNLFKMRQVDWDSIWREASKQHLRYTLVFTRGEQDILNTVINLHPQLYYKIPCEWHVQLYSTVAGSCCPVVWPERKSDEVDCITKSGSTGTYQRPNMAYLVHCDTKWKPEDYEETDIPSLGLAQISHSLTTDQLRKRFYEVYHQFKRLPEQCFH</sequence>
<evidence type="ECO:0000256" key="2">
    <source>
        <dbReference type="ARBA" id="ARBA00022692"/>
    </source>
</evidence>
<dbReference type="GO" id="GO:0000139">
    <property type="term" value="C:Golgi membrane"/>
    <property type="evidence" value="ECO:0007669"/>
    <property type="project" value="UniProtKB-SubCell"/>
</dbReference>
<evidence type="ECO:0000313" key="8">
    <source>
        <dbReference type="EMBL" id="CAL5134171.1"/>
    </source>
</evidence>
<keyword evidence="3" id="KW-0735">Signal-anchor</keyword>
<evidence type="ECO:0000256" key="7">
    <source>
        <dbReference type="ARBA" id="ARBA00023180"/>
    </source>
</evidence>
<dbReference type="Pfam" id="PF01501">
    <property type="entry name" value="Glyco_transf_8"/>
    <property type="match status" value="1"/>
</dbReference>
<name>A0AAV2TDN1_CALDB</name>
<reference evidence="8" key="1">
    <citation type="submission" date="2024-06" db="EMBL/GenBank/DDBJ databases">
        <authorList>
            <person name="Liu X."/>
            <person name="Lenzi L."/>
            <person name="Haldenby T S."/>
            <person name="Uol C."/>
        </authorList>
    </citation>
    <scope>NUCLEOTIDE SEQUENCE</scope>
</reference>
<keyword evidence="7" id="KW-0325">Glycoprotein</keyword>
<dbReference type="SUPFAM" id="SSF53448">
    <property type="entry name" value="Nucleotide-diphospho-sugar transferases"/>
    <property type="match status" value="1"/>
</dbReference>
<dbReference type="Gene3D" id="3.90.550.10">
    <property type="entry name" value="Spore Coat Polysaccharide Biosynthesis Protein SpsA, Chain A"/>
    <property type="match status" value="1"/>
</dbReference>